<dbReference type="EC" id="3.2.1.21" evidence="3"/>
<dbReference type="InterPro" id="IPR001764">
    <property type="entry name" value="Glyco_hydro_3_N"/>
</dbReference>
<sequence length="709" mass="78185">MKYDVKIINKKVEDLLSCMSLPEKVGQMIQIPYSLVTREEALAWVDKGAGSFLHVLGDNARELQSAALKTKHGIPLLFGIDAIHGHGLNENATIFPTQLAAACSWNRELIQEMGQVTAREVATDGLHWTFSPVLCLGRDIRWGRINETFGEDPYLAGELGAAIIKGYQGESLDSDESILACAKHYIGYGEAVGGRDSCDTEITYRKMREVFLPPFEKAVKAGCATIMSAYGSIDGTPLTVNEKALRHILREDLGFDGFVVTDWNNVNSLIHIQHVAADIGEASQMAAKAGNDMIMNSPAFYEATIKLVEDGLLDEKVIDEAVGNILRTKFRMGLFEHPEKKGIPGCFGCQEHLNTSEKLSQESIVLLKNTGILPLANTMKRIAVIGPNADDIRAQYGDWTYFSHPEPNPEHPPVRPYVTVLEGIQQLADENELSVEYHEGCSIRESEKEDIAGAVQIANHCDVIVLVIGDIVEQAGEYRDRADLTLTGKQMELFRQLRSLKKPLITVFVASKPLCINTIAEETDALIVGFNGGMFGGLAVAETIFGKLNPSGKLPISFPRHSGQLPVYYNNLPGWHGGRYLDLPDTPLFAFGEGLSYTSFKYSNLKVDETNLTLQVDVSNTGKQDGYEIVQVYFIDCVSSVLTPVKQLIGFEKIYIKANETKNVSFTFSKEDFSLVNSDEKRVTEPGEFILMVGSSSRDIDLLQSTITL</sequence>
<dbReference type="PRINTS" id="PR00133">
    <property type="entry name" value="GLHYDRLASE3"/>
</dbReference>
<dbReference type="InterPro" id="IPR036881">
    <property type="entry name" value="Glyco_hydro_3_C_sf"/>
</dbReference>
<dbReference type="InterPro" id="IPR019800">
    <property type="entry name" value="Glyco_hydro_3_AS"/>
</dbReference>
<dbReference type="InterPro" id="IPR013783">
    <property type="entry name" value="Ig-like_fold"/>
</dbReference>
<evidence type="ECO:0000256" key="3">
    <source>
        <dbReference type="ARBA" id="ARBA00012744"/>
    </source>
</evidence>
<name>A0A6S6QVS3_9FIRM</name>
<evidence type="ECO:0000256" key="4">
    <source>
        <dbReference type="ARBA" id="ARBA00022729"/>
    </source>
</evidence>
<evidence type="ECO:0000256" key="5">
    <source>
        <dbReference type="ARBA" id="ARBA00022801"/>
    </source>
</evidence>
<dbReference type="InterPro" id="IPR017853">
    <property type="entry name" value="GH"/>
</dbReference>
<dbReference type="InterPro" id="IPR036962">
    <property type="entry name" value="Glyco_hydro_3_N_sf"/>
</dbReference>
<dbReference type="FunFam" id="2.60.40.10:FF:000495">
    <property type="entry name" value="Periplasmic beta-glucosidase"/>
    <property type="match status" value="1"/>
</dbReference>
<evidence type="ECO:0000256" key="7">
    <source>
        <dbReference type="RuleBase" id="RU361161"/>
    </source>
</evidence>
<dbReference type="SUPFAM" id="SSF51445">
    <property type="entry name" value="(Trans)glycosidases"/>
    <property type="match status" value="1"/>
</dbReference>
<keyword evidence="6 7" id="KW-0326">Glycosidase</keyword>
<dbReference type="SUPFAM" id="SSF52279">
    <property type="entry name" value="Beta-D-glucan exohydrolase, C-terminal domain"/>
    <property type="match status" value="1"/>
</dbReference>
<evidence type="ECO:0000256" key="1">
    <source>
        <dbReference type="ARBA" id="ARBA00000448"/>
    </source>
</evidence>
<gene>
    <name evidence="8" type="primary">bglX_1</name>
    <name evidence="8" type="ORF">acsn021_22630</name>
</gene>
<accession>A0A6S6QVS3</accession>
<dbReference type="Proteomes" id="UP000515561">
    <property type="component" value="Chromosome"/>
</dbReference>
<evidence type="ECO:0000313" key="8">
    <source>
        <dbReference type="EMBL" id="BCJ94694.1"/>
    </source>
</evidence>
<dbReference type="Pfam" id="PF01915">
    <property type="entry name" value="Glyco_hydro_3_C"/>
    <property type="match status" value="1"/>
</dbReference>
<evidence type="ECO:0000256" key="2">
    <source>
        <dbReference type="ARBA" id="ARBA00005336"/>
    </source>
</evidence>
<comment type="similarity">
    <text evidence="2 7">Belongs to the glycosyl hydrolase 3 family.</text>
</comment>
<dbReference type="Gene3D" id="3.20.20.300">
    <property type="entry name" value="Glycoside hydrolase, family 3, N-terminal domain"/>
    <property type="match status" value="1"/>
</dbReference>
<evidence type="ECO:0000313" key="9">
    <source>
        <dbReference type="Proteomes" id="UP000515561"/>
    </source>
</evidence>
<dbReference type="PANTHER" id="PTHR30620:SF16">
    <property type="entry name" value="LYSOSOMAL BETA GLUCOSIDASE"/>
    <property type="match status" value="1"/>
</dbReference>
<dbReference type="InterPro" id="IPR026891">
    <property type="entry name" value="Fn3-like"/>
</dbReference>
<dbReference type="Gene3D" id="3.40.50.1700">
    <property type="entry name" value="Glycoside hydrolase family 3 C-terminal domain"/>
    <property type="match status" value="1"/>
</dbReference>
<dbReference type="AlphaFoldDB" id="A0A6S6QVS3"/>
<comment type="catalytic activity">
    <reaction evidence="1">
        <text>Hydrolysis of terminal, non-reducing beta-D-glucosyl residues with release of beta-D-glucose.</text>
        <dbReference type="EC" id="3.2.1.21"/>
    </reaction>
</comment>
<dbReference type="EMBL" id="AP023367">
    <property type="protein sequence ID" value="BCJ94694.1"/>
    <property type="molecule type" value="Genomic_DNA"/>
</dbReference>
<dbReference type="Pfam" id="PF14310">
    <property type="entry name" value="Fn3-like"/>
    <property type="match status" value="1"/>
</dbReference>
<protein>
    <recommendedName>
        <fullName evidence="3">beta-glucosidase</fullName>
        <ecNumber evidence="3">3.2.1.21</ecNumber>
    </recommendedName>
</protein>
<dbReference type="SMART" id="SM01217">
    <property type="entry name" value="Fn3_like"/>
    <property type="match status" value="1"/>
</dbReference>
<proteinExistence type="inferred from homology"/>
<dbReference type="RefSeq" id="WP_184089410.1">
    <property type="nucleotide sequence ID" value="NZ_AP023367.1"/>
</dbReference>
<dbReference type="InterPro" id="IPR051915">
    <property type="entry name" value="Cellulose_Degrad_GH3"/>
</dbReference>
<keyword evidence="5 7" id="KW-0378">Hydrolase</keyword>
<dbReference type="PANTHER" id="PTHR30620">
    <property type="entry name" value="PERIPLASMIC BETA-GLUCOSIDASE-RELATED"/>
    <property type="match status" value="1"/>
</dbReference>
<dbReference type="InterPro" id="IPR002772">
    <property type="entry name" value="Glyco_hydro_3_C"/>
</dbReference>
<dbReference type="Gene3D" id="2.60.40.10">
    <property type="entry name" value="Immunoglobulins"/>
    <property type="match status" value="1"/>
</dbReference>
<dbReference type="GO" id="GO:0008422">
    <property type="term" value="F:beta-glucosidase activity"/>
    <property type="evidence" value="ECO:0007669"/>
    <property type="project" value="UniProtKB-EC"/>
</dbReference>
<keyword evidence="4" id="KW-0732">Signal</keyword>
<dbReference type="GO" id="GO:0009251">
    <property type="term" value="P:glucan catabolic process"/>
    <property type="evidence" value="ECO:0007669"/>
    <property type="project" value="TreeGrafter"/>
</dbReference>
<dbReference type="KEGG" id="acel:acsn021_22630"/>
<organism evidence="8 9">
    <name type="scientific">Anaerocolumna cellulosilytica</name>
    <dbReference type="NCBI Taxonomy" id="433286"/>
    <lineage>
        <taxon>Bacteria</taxon>
        <taxon>Bacillati</taxon>
        <taxon>Bacillota</taxon>
        <taxon>Clostridia</taxon>
        <taxon>Lachnospirales</taxon>
        <taxon>Lachnospiraceae</taxon>
        <taxon>Anaerocolumna</taxon>
    </lineage>
</organism>
<dbReference type="PROSITE" id="PS00775">
    <property type="entry name" value="GLYCOSYL_HYDROL_F3"/>
    <property type="match status" value="1"/>
</dbReference>
<reference evidence="8 9" key="1">
    <citation type="journal article" date="2016" name="Int. J. Syst. Evol. Microbiol.">
        <title>Descriptions of Anaerotaenia torta gen. nov., sp. nov. and Anaerocolumna cellulosilytica gen. nov., sp. nov. isolated from a methanogenic reactor of cattle waste.</title>
        <authorList>
            <person name="Uek A."/>
            <person name="Ohtaki Y."/>
            <person name="Kaku N."/>
            <person name="Ueki K."/>
        </authorList>
    </citation>
    <scope>NUCLEOTIDE SEQUENCE [LARGE SCALE GENOMIC DNA]</scope>
    <source>
        <strain evidence="8 9">SN021</strain>
    </source>
</reference>
<evidence type="ECO:0000256" key="6">
    <source>
        <dbReference type="ARBA" id="ARBA00023295"/>
    </source>
</evidence>
<keyword evidence="9" id="KW-1185">Reference proteome</keyword>
<dbReference type="Pfam" id="PF00933">
    <property type="entry name" value="Glyco_hydro_3"/>
    <property type="match status" value="1"/>
</dbReference>